<dbReference type="PROSITE" id="PS51192">
    <property type="entry name" value="HELICASE_ATP_BIND_1"/>
    <property type="match status" value="1"/>
</dbReference>
<dbReference type="SMART" id="SM00487">
    <property type="entry name" value="DEXDc"/>
    <property type="match status" value="1"/>
</dbReference>
<evidence type="ECO:0000256" key="3">
    <source>
        <dbReference type="ARBA" id="ARBA00022771"/>
    </source>
</evidence>
<evidence type="ECO:0000313" key="12">
    <source>
        <dbReference type="Proteomes" id="UP001444661"/>
    </source>
</evidence>
<dbReference type="InterPro" id="IPR000330">
    <property type="entry name" value="SNF2_N"/>
</dbReference>
<dbReference type="InterPro" id="IPR050628">
    <property type="entry name" value="SNF2_RAD54_helicase_TF"/>
</dbReference>
<evidence type="ECO:0000256" key="4">
    <source>
        <dbReference type="ARBA" id="ARBA00022801"/>
    </source>
</evidence>
<feature type="domain" description="RING-type" evidence="8">
    <location>
        <begin position="592"/>
        <end position="643"/>
    </location>
</feature>
<organism evidence="11 12">
    <name type="scientific">Apiospora rasikravindrae</name>
    <dbReference type="NCBI Taxonomy" id="990691"/>
    <lineage>
        <taxon>Eukaryota</taxon>
        <taxon>Fungi</taxon>
        <taxon>Dikarya</taxon>
        <taxon>Ascomycota</taxon>
        <taxon>Pezizomycotina</taxon>
        <taxon>Sordariomycetes</taxon>
        <taxon>Xylariomycetidae</taxon>
        <taxon>Amphisphaeriales</taxon>
        <taxon>Apiosporaceae</taxon>
        <taxon>Apiospora</taxon>
    </lineage>
</organism>
<name>A0ABR1TYK6_9PEZI</name>
<evidence type="ECO:0000256" key="2">
    <source>
        <dbReference type="ARBA" id="ARBA00022741"/>
    </source>
</evidence>
<evidence type="ECO:0000259" key="8">
    <source>
        <dbReference type="PROSITE" id="PS50089"/>
    </source>
</evidence>
<dbReference type="PROSITE" id="PS50089">
    <property type="entry name" value="ZF_RING_2"/>
    <property type="match status" value="1"/>
</dbReference>
<dbReference type="InterPro" id="IPR049730">
    <property type="entry name" value="SNF2/RAD54-like_C"/>
</dbReference>
<dbReference type="SUPFAM" id="SSF52540">
    <property type="entry name" value="P-loop containing nucleoside triphosphate hydrolases"/>
    <property type="match status" value="2"/>
</dbReference>
<evidence type="ECO:0000256" key="6">
    <source>
        <dbReference type="ARBA" id="ARBA00022840"/>
    </source>
</evidence>
<dbReference type="InterPro" id="IPR017907">
    <property type="entry name" value="Znf_RING_CS"/>
</dbReference>
<keyword evidence="2" id="KW-0547">Nucleotide-binding</keyword>
<feature type="domain" description="Helicase C-terminal" evidence="10">
    <location>
        <begin position="699"/>
        <end position="851"/>
    </location>
</feature>
<dbReference type="SMART" id="SM00490">
    <property type="entry name" value="HELICc"/>
    <property type="match status" value="1"/>
</dbReference>
<evidence type="ECO:0000256" key="7">
    <source>
        <dbReference type="PROSITE-ProRule" id="PRU00175"/>
    </source>
</evidence>
<keyword evidence="6" id="KW-0067">ATP-binding</keyword>
<dbReference type="Gene3D" id="3.40.50.10810">
    <property type="entry name" value="Tandem AAA-ATPase domain"/>
    <property type="match status" value="1"/>
</dbReference>
<evidence type="ECO:0000256" key="5">
    <source>
        <dbReference type="ARBA" id="ARBA00022833"/>
    </source>
</evidence>
<dbReference type="Proteomes" id="UP001444661">
    <property type="component" value="Unassembled WGS sequence"/>
</dbReference>
<dbReference type="InterPro" id="IPR027417">
    <property type="entry name" value="P-loop_NTPase"/>
</dbReference>
<accession>A0ABR1TYK6</accession>
<keyword evidence="5" id="KW-0862">Zinc</keyword>
<keyword evidence="4" id="KW-0378">Hydrolase</keyword>
<evidence type="ECO:0000259" key="9">
    <source>
        <dbReference type="PROSITE" id="PS51192"/>
    </source>
</evidence>
<dbReference type="InterPro" id="IPR001841">
    <property type="entry name" value="Znf_RING"/>
</dbReference>
<protein>
    <submittedName>
        <fullName evidence="11">SNF2 family domain-containing protein</fullName>
    </submittedName>
</protein>
<dbReference type="PROSITE" id="PS00518">
    <property type="entry name" value="ZF_RING_1"/>
    <property type="match status" value="1"/>
</dbReference>
<dbReference type="InterPro" id="IPR038718">
    <property type="entry name" value="SNF2-like_sf"/>
</dbReference>
<dbReference type="InterPro" id="IPR014001">
    <property type="entry name" value="Helicase_ATP-bd"/>
</dbReference>
<evidence type="ECO:0000313" key="11">
    <source>
        <dbReference type="EMBL" id="KAK8050946.1"/>
    </source>
</evidence>
<dbReference type="PANTHER" id="PTHR45626">
    <property type="entry name" value="TRANSCRIPTION TERMINATION FACTOR 2-RELATED"/>
    <property type="match status" value="1"/>
</dbReference>
<dbReference type="CDD" id="cd18793">
    <property type="entry name" value="SF2_C_SNF"/>
    <property type="match status" value="1"/>
</dbReference>
<sequence length="861" mass="97394">MSTLVKKLAPDSGSQELSSFTVEQSSDRVALLLEDGTDFGYLRKHFIKAFEDMRQKAPGASFEAIGNTRDIKERINSAAKLTDARCRVDINVYGPLDQAEIRPDMYRISEAPYKNPQTISFPELQNLEIMEEPQGIKESILLQPRTEEEVLEQVMSEVHGQLSRDRELGMESGGQSIKTELLPHQKRALKYMLERESGDIPAEFRLWKPTFSGVTKMFVHQITGSRRYTEPDERGGGVLADEMGTGKSLSTLALITRTLATANLWLQQKRDAQITTSKLIRHAATTLVIIPSAQLIANWINEIDCHTGTHLKVFRYHGTEREKNTADVADYDVVITTYNTLASDYKRKKSILHKIGWYRIVLDEAHYIRNHSTIFYRSCCDLEAHSRWCLSGTPIQNRLEDIGSLFSFLRAEPFHSRAEFRRTICLPFENREISTARDRLIMLYDSLVLRRSKDICISDLPEPEEELRELTFSPEEEIQYSSTLQVLDRRLRNQAYSQNGPSASRDLAAEDTQDSSRLLGNDFRDTGLYQALADENASRFSLFHAMMQLRILCNHGTYQNMFSWMKQRQSLDAQDACEVLLGDTTASKERICDGCCHPISLPGLAKLNDFSEICPHVLCLNCLNDNAATLPSGDPRRQCPICRDFGTSLTHASDAAQSYVTDTSVDTVMTEAGPDSDRIVKETPPQSSSYFRQQGTSTKLNALMEDLNKDPEGTKSIVFSCWTRTLDLIQAHLKERRIDTLRIDGKCPLSERQRTIKRFEEDPTAQVLLMTTGTGAHGLNLTAANRIFIFELQWNPSIERQAIARAIRIGQTRQVRVTRYLIKATVEQEIYSQQIKKRKAATMGFSQESVQGNAAGARAVG</sequence>
<keyword evidence="1" id="KW-0479">Metal-binding</keyword>
<dbReference type="PROSITE" id="PS51194">
    <property type="entry name" value="HELICASE_CTER"/>
    <property type="match status" value="1"/>
</dbReference>
<reference evidence="11 12" key="1">
    <citation type="submission" date="2023-01" db="EMBL/GenBank/DDBJ databases">
        <title>Analysis of 21 Apiospora genomes using comparative genomics revels a genus with tremendous synthesis potential of carbohydrate active enzymes and secondary metabolites.</title>
        <authorList>
            <person name="Sorensen T."/>
        </authorList>
    </citation>
    <scope>NUCLEOTIDE SEQUENCE [LARGE SCALE GENOMIC DNA]</scope>
    <source>
        <strain evidence="11 12">CBS 33761</strain>
    </source>
</reference>
<dbReference type="EMBL" id="JAQQWK010000002">
    <property type="protein sequence ID" value="KAK8050946.1"/>
    <property type="molecule type" value="Genomic_DNA"/>
</dbReference>
<keyword evidence="12" id="KW-1185">Reference proteome</keyword>
<dbReference type="InterPro" id="IPR001650">
    <property type="entry name" value="Helicase_C-like"/>
</dbReference>
<dbReference type="Gene3D" id="3.40.50.300">
    <property type="entry name" value="P-loop containing nucleotide triphosphate hydrolases"/>
    <property type="match status" value="1"/>
</dbReference>
<keyword evidence="3 7" id="KW-0863">Zinc-finger</keyword>
<dbReference type="PANTHER" id="PTHR45626:SF52">
    <property type="entry name" value="SINGLE-STRANDED DNA-DEPENDENT ATPASE (EUROFUNG)"/>
    <property type="match status" value="1"/>
</dbReference>
<evidence type="ECO:0000256" key="1">
    <source>
        <dbReference type="ARBA" id="ARBA00022723"/>
    </source>
</evidence>
<dbReference type="CDD" id="cd18008">
    <property type="entry name" value="DEXDc_SHPRH-like"/>
    <property type="match status" value="1"/>
</dbReference>
<dbReference type="Pfam" id="PF00271">
    <property type="entry name" value="Helicase_C"/>
    <property type="match status" value="1"/>
</dbReference>
<proteinExistence type="predicted"/>
<comment type="caution">
    <text evidence="11">The sequence shown here is derived from an EMBL/GenBank/DDBJ whole genome shotgun (WGS) entry which is preliminary data.</text>
</comment>
<gene>
    <name evidence="11" type="ORF">PG993_002331</name>
</gene>
<dbReference type="Pfam" id="PF00176">
    <property type="entry name" value="SNF2-rel_dom"/>
    <property type="match status" value="1"/>
</dbReference>
<evidence type="ECO:0000259" key="10">
    <source>
        <dbReference type="PROSITE" id="PS51194"/>
    </source>
</evidence>
<feature type="domain" description="Helicase ATP-binding" evidence="9">
    <location>
        <begin position="228"/>
        <end position="412"/>
    </location>
</feature>